<gene>
    <name evidence="1" type="ORF">HPB50_020387</name>
</gene>
<protein>
    <submittedName>
        <fullName evidence="1">Uncharacterized protein</fullName>
    </submittedName>
</protein>
<accession>A0ACB7T8U5</accession>
<name>A0ACB7T8U5_HYAAI</name>
<dbReference type="EMBL" id="CM023490">
    <property type="protein sequence ID" value="KAH6943358.1"/>
    <property type="molecule type" value="Genomic_DNA"/>
</dbReference>
<comment type="caution">
    <text evidence="1">The sequence shown here is derived from an EMBL/GenBank/DDBJ whole genome shotgun (WGS) entry which is preliminary data.</text>
</comment>
<reference evidence="1" key="1">
    <citation type="submission" date="2020-05" db="EMBL/GenBank/DDBJ databases">
        <title>Large-scale comparative analyses of tick genomes elucidate their genetic diversity and vector capacities.</title>
        <authorList>
            <person name="Jia N."/>
            <person name="Wang J."/>
            <person name="Shi W."/>
            <person name="Du L."/>
            <person name="Sun Y."/>
            <person name="Zhan W."/>
            <person name="Jiang J."/>
            <person name="Wang Q."/>
            <person name="Zhang B."/>
            <person name="Ji P."/>
            <person name="Sakyi L.B."/>
            <person name="Cui X."/>
            <person name="Yuan T."/>
            <person name="Jiang B."/>
            <person name="Yang W."/>
            <person name="Lam T.T.-Y."/>
            <person name="Chang Q."/>
            <person name="Ding S."/>
            <person name="Wang X."/>
            <person name="Zhu J."/>
            <person name="Ruan X."/>
            <person name="Zhao L."/>
            <person name="Wei J."/>
            <person name="Que T."/>
            <person name="Du C."/>
            <person name="Cheng J."/>
            <person name="Dai P."/>
            <person name="Han X."/>
            <person name="Huang E."/>
            <person name="Gao Y."/>
            <person name="Liu J."/>
            <person name="Shao H."/>
            <person name="Ye R."/>
            <person name="Li L."/>
            <person name="Wei W."/>
            <person name="Wang X."/>
            <person name="Wang C."/>
            <person name="Yang T."/>
            <person name="Huo Q."/>
            <person name="Li W."/>
            <person name="Guo W."/>
            <person name="Chen H."/>
            <person name="Zhou L."/>
            <person name="Ni X."/>
            <person name="Tian J."/>
            <person name="Zhou Y."/>
            <person name="Sheng Y."/>
            <person name="Liu T."/>
            <person name="Pan Y."/>
            <person name="Xia L."/>
            <person name="Li J."/>
            <person name="Zhao F."/>
            <person name="Cao W."/>
        </authorList>
    </citation>
    <scope>NUCLEOTIDE SEQUENCE</scope>
    <source>
        <strain evidence="1">Hyas-2018</strain>
    </source>
</reference>
<sequence>MTAKFTTAVHDLKGEMKVLHSSNLALKAELTSVRASMDFINESFEEFKSEIKALRSEVKRSTVRGAELALNMLEHLDPGKLIGCRPT</sequence>
<evidence type="ECO:0000313" key="2">
    <source>
        <dbReference type="Proteomes" id="UP000821845"/>
    </source>
</evidence>
<keyword evidence="2" id="KW-1185">Reference proteome</keyword>
<proteinExistence type="predicted"/>
<dbReference type="Proteomes" id="UP000821845">
    <property type="component" value="Chromosome 10"/>
</dbReference>
<organism evidence="1 2">
    <name type="scientific">Hyalomma asiaticum</name>
    <name type="common">Tick</name>
    <dbReference type="NCBI Taxonomy" id="266040"/>
    <lineage>
        <taxon>Eukaryota</taxon>
        <taxon>Metazoa</taxon>
        <taxon>Ecdysozoa</taxon>
        <taxon>Arthropoda</taxon>
        <taxon>Chelicerata</taxon>
        <taxon>Arachnida</taxon>
        <taxon>Acari</taxon>
        <taxon>Parasitiformes</taxon>
        <taxon>Ixodida</taxon>
        <taxon>Ixodoidea</taxon>
        <taxon>Ixodidae</taxon>
        <taxon>Hyalomminae</taxon>
        <taxon>Hyalomma</taxon>
    </lineage>
</organism>
<evidence type="ECO:0000313" key="1">
    <source>
        <dbReference type="EMBL" id="KAH6943358.1"/>
    </source>
</evidence>